<reference evidence="2" key="1">
    <citation type="submission" date="2020-06" db="EMBL/GenBank/DDBJ databases">
        <authorList>
            <person name="Li T."/>
            <person name="Hu X."/>
            <person name="Zhang T."/>
            <person name="Song X."/>
            <person name="Zhang H."/>
            <person name="Dai N."/>
            <person name="Sheng W."/>
            <person name="Hou X."/>
            <person name="Wei L."/>
        </authorList>
    </citation>
    <scope>NUCLEOTIDE SEQUENCE</scope>
    <source>
        <strain evidence="2">3651</strain>
        <tissue evidence="2">Leaf</tissue>
    </source>
</reference>
<dbReference type="PANTHER" id="PTHR44743">
    <property type="entry name" value="PUTATIVE, EXPRESSED-RELATED"/>
    <property type="match status" value="1"/>
</dbReference>
<dbReference type="PROSITE" id="PS50076">
    <property type="entry name" value="DNAJ_2"/>
    <property type="match status" value="1"/>
</dbReference>
<dbReference type="CDD" id="cd06257">
    <property type="entry name" value="DnaJ"/>
    <property type="match status" value="1"/>
</dbReference>
<reference evidence="2" key="2">
    <citation type="journal article" date="2024" name="Plant">
        <title>Genomic evolution and insights into agronomic trait innovations of Sesamum species.</title>
        <authorList>
            <person name="Miao H."/>
            <person name="Wang L."/>
            <person name="Qu L."/>
            <person name="Liu H."/>
            <person name="Sun Y."/>
            <person name="Le M."/>
            <person name="Wang Q."/>
            <person name="Wei S."/>
            <person name="Zheng Y."/>
            <person name="Lin W."/>
            <person name="Duan Y."/>
            <person name="Cao H."/>
            <person name="Xiong S."/>
            <person name="Wang X."/>
            <person name="Wei L."/>
            <person name="Li C."/>
            <person name="Ma Q."/>
            <person name="Ju M."/>
            <person name="Zhao R."/>
            <person name="Li G."/>
            <person name="Mu C."/>
            <person name="Tian Q."/>
            <person name="Mei H."/>
            <person name="Zhang T."/>
            <person name="Gao T."/>
            <person name="Zhang H."/>
        </authorList>
    </citation>
    <scope>NUCLEOTIDE SEQUENCE</scope>
    <source>
        <strain evidence="2">3651</strain>
    </source>
</reference>
<dbReference type="PROSITE" id="PS00636">
    <property type="entry name" value="DNAJ_1"/>
    <property type="match status" value="1"/>
</dbReference>
<evidence type="ECO:0000313" key="3">
    <source>
        <dbReference type="Proteomes" id="UP001293254"/>
    </source>
</evidence>
<dbReference type="InterPro" id="IPR018253">
    <property type="entry name" value="DnaJ_domain_CS"/>
</dbReference>
<keyword evidence="3" id="KW-1185">Reference proteome</keyword>
<dbReference type="PRINTS" id="PR00625">
    <property type="entry name" value="JDOMAIN"/>
</dbReference>
<feature type="domain" description="J" evidence="1">
    <location>
        <begin position="9"/>
        <end position="78"/>
    </location>
</feature>
<dbReference type="Proteomes" id="UP001293254">
    <property type="component" value="Unassembled WGS sequence"/>
</dbReference>
<dbReference type="InterPro" id="IPR001623">
    <property type="entry name" value="DnaJ_domain"/>
</dbReference>
<dbReference type="InterPro" id="IPR036869">
    <property type="entry name" value="J_dom_sf"/>
</dbReference>
<dbReference type="SMART" id="SM00271">
    <property type="entry name" value="DnaJ"/>
    <property type="match status" value="1"/>
</dbReference>
<evidence type="ECO:0000259" key="1">
    <source>
        <dbReference type="PROSITE" id="PS50076"/>
    </source>
</evidence>
<name>A0AAE1Y528_9LAMI</name>
<comment type="caution">
    <text evidence="2">The sequence shown here is derived from an EMBL/GenBank/DDBJ whole genome shotgun (WGS) entry which is preliminary data.</text>
</comment>
<sequence>MECSSSTPSYYAVLGVRTDASDEEIRRAYRKLAMRWHPDKWTRSPSLLGEAKQKFQQLQEAYSVLSDTRKRMLYDTGLYDRDDEEDDGFADFLQEMMSLMNDAKKEEKNYSIEELQSMFWEMAQGFEWNSPTQHEAPWFLGRPFGIYDSVGGDAWGANANMIQANPRF</sequence>
<dbReference type="PANTHER" id="PTHR44743:SF10">
    <property type="entry name" value="J DOMAIN-CONTAINING PROTEIN"/>
    <property type="match status" value="1"/>
</dbReference>
<dbReference type="EMBL" id="JACGWO010000007">
    <property type="protein sequence ID" value="KAK4423464.1"/>
    <property type="molecule type" value="Genomic_DNA"/>
</dbReference>
<accession>A0AAE1Y528</accession>
<dbReference type="SUPFAM" id="SSF46565">
    <property type="entry name" value="Chaperone J-domain"/>
    <property type="match status" value="1"/>
</dbReference>
<evidence type="ECO:0000313" key="2">
    <source>
        <dbReference type="EMBL" id="KAK4423464.1"/>
    </source>
</evidence>
<organism evidence="2 3">
    <name type="scientific">Sesamum alatum</name>
    <dbReference type="NCBI Taxonomy" id="300844"/>
    <lineage>
        <taxon>Eukaryota</taxon>
        <taxon>Viridiplantae</taxon>
        <taxon>Streptophyta</taxon>
        <taxon>Embryophyta</taxon>
        <taxon>Tracheophyta</taxon>
        <taxon>Spermatophyta</taxon>
        <taxon>Magnoliopsida</taxon>
        <taxon>eudicotyledons</taxon>
        <taxon>Gunneridae</taxon>
        <taxon>Pentapetalae</taxon>
        <taxon>asterids</taxon>
        <taxon>lamiids</taxon>
        <taxon>Lamiales</taxon>
        <taxon>Pedaliaceae</taxon>
        <taxon>Sesamum</taxon>
    </lineage>
</organism>
<proteinExistence type="predicted"/>
<dbReference type="AlphaFoldDB" id="A0AAE1Y528"/>
<dbReference type="Gene3D" id="1.10.287.110">
    <property type="entry name" value="DnaJ domain"/>
    <property type="match status" value="1"/>
</dbReference>
<protein>
    <submittedName>
        <fullName evidence="2">DnaJsubfamily B member 8</fullName>
    </submittedName>
</protein>
<dbReference type="Pfam" id="PF00226">
    <property type="entry name" value="DnaJ"/>
    <property type="match status" value="1"/>
</dbReference>
<gene>
    <name evidence="2" type="ORF">Salat_1929200</name>
</gene>